<evidence type="ECO:0000259" key="4">
    <source>
        <dbReference type="Pfam" id="PF00588"/>
    </source>
</evidence>
<keyword evidence="2" id="KW-0808">Transferase</keyword>
<protein>
    <recommendedName>
        <fullName evidence="4">tRNA/rRNA methyltransferase SpoU type domain-containing protein</fullName>
    </recommendedName>
</protein>
<feature type="compositionally biased region" description="Acidic residues" evidence="3">
    <location>
        <begin position="393"/>
        <end position="403"/>
    </location>
</feature>
<evidence type="ECO:0000256" key="1">
    <source>
        <dbReference type="ARBA" id="ARBA00022603"/>
    </source>
</evidence>
<feature type="domain" description="tRNA/rRNA methyltransferase SpoU type" evidence="4">
    <location>
        <begin position="314"/>
        <end position="398"/>
    </location>
</feature>
<dbReference type="OrthoDB" id="270651at2759"/>
<accession>A0A8J4D2E4</accession>
<dbReference type="InterPro" id="IPR029064">
    <property type="entry name" value="Ribosomal_eL30-like_sf"/>
</dbReference>
<dbReference type="Gene3D" id="3.30.1330.30">
    <property type="match status" value="1"/>
</dbReference>
<dbReference type="Proteomes" id="UP000747110">
    <property type="component" value="Unassembled WGS sequence"/>
</dbReference>
<feature type="compositionally biased region" description="Basic and acidic residues" evidence="3">
    <location>
        <begin position="415"/>
        <end position="430"/>
    </location>
</feature>
<dbReference type="InterPro" id="IPR001537">
    <property type="entry name" value="SpoU_MeTrfase"/>
</dbReference>
<dbReference type="PANTHER" id="PTHR43191:SF2">
    <property type="entry name" value="RRNA METHYLTRANSFERASE 3, MITOCHONDRIAL"/>
    <property type="match status" value="1"/>
</dbReference>
<feature type="region of interest" description="Disordered" evidence="3">
    <location>
        <begin position="81"/>
        <end position="115"/>
    </location>
</feature>
<proteinExistence type="predicted"/>
<dbReference type="AlphaFoldDB" id="A0A8J4D2E4"/>
<dbReference type="CDD" id="cd18095">
    <property type="entry name" value="SpoU-like_rRNA-MTase"/>
    <property type="match status" value="1"/>
</dbReference>
<dbReference type="SUPFAM" id="SSF75217">
    <property type="entry name" value="alpha/beta knot"/>
    <property type="match status" value="2"/>
</dbReference>
<feature type="domain" description="tRNA/rRNA methyltransferase SpoU type" evidence="4">
    <location>
        <begin position="494"/>
        <end position="555"/>
    </location>
</feature>
<evidence type="ECO:0000313" key="6">
    <source>
        <dbReference type="Proteomes" id="UP000747110"/>
    </source>
</evidence>
<comment type="caution">
    <text evidence="5">The sequence shown here is derived from an EMBL/GenBank/DDBJ whole genome shotgun (WGS) entry which is preliminary data.</text>
</comment>
<dbReference type="InterPro" id="IPR029028">
    <property type="entry name" value="Alpha/beta_knot_MTases"/>
</dbReference>
<sequence>MWAAGHPAWVSPCHLHSFVGSFRRICLSSKVSGHSYAPVGAALSPAAGGCSANLSIPPPQRPSVPCRGLQDQQAGSFAVRISAGDSVSRSSRRRQLQPPASAPVRDLQGQRTPTQRQLEIHAPPLEARTKVVNGVYGADPGDQHAISRGPGLPEVDMISSSSNAYVKHLVRLRSSAPYRRELRRGLLVGLELLKEASGDPRDPLRVRVLLLQEGLSQLPRGVVAERVVRVTEAVLKKVSGVESAGGVEAVAELDLPPNKSLRELLSELKGNGITTSTPTTPTATIHYPSIQFATAGSVTLPTSATTSVVSPVRLLVLDGVQDPGNLGTLARSALAFGWGGLFLLHGCCDPFNDKAVRASRGALLRLPLAAGSLEELREAAREAGLLLLSADMEEREEQKEEGEEAKGAGVQESWGIREEDKREEAGRREARSCLVGEPRAGLLESGGLLELLKGRGGSTSRSSSNSSSFVQDPQGGASGRTIPSVKPLGKETGTAVYAATSAATPAALGGVALVLGNEGAGLSPAVRQLCVPVSVPMEGEMESLNVGVAGAILMFALSQGPPTLFKKLAARLRAANGAMVE</sequence>
<dbReference type="GO" id="GO:0032259">
    <property type="term" value="P:methylation"/>
    <property type="evidence" value="ECO:0007669"/>
    <property type="project" value="UniProtKB-KW"/>
</dbReference>
<dbReference type="GO" id="GO:0006396">
    <property type="term" value="P:RNA processing"/>
    <property type="evidence" value="ECO:0007669"/>
    <property type="project" value="InterPro"/>
</dbReference>
<feature type="region of interest" description="Disordered" evidence="3">
    <location>
        <begin position="453"/>
        <end position="488"/>
    </location>
</feature>
<dbReference type="InterPro" id="IPR029026">
    <property type="entry name" value="tRNA_m1G_MTases_N"/>
</dbReference>
<dbReference type="Gene3D" id="3.40.1280.10">
    <property type="match status" value="2"/>
</dbReference>
<name>A0A8J4D2E4_9CHLO</name>
<evidence type="ECO:0000256" key="2">
    <source>
        <dbReference type="ARBA" id="ARBA00022679"/>
    </source>
</evidence>
<dbReference type="SUPFAM" id="SSF55315">
    <property type="entry name" value="L30e-like"/>
    <property type="match status" value="1"/>
</dbReference>
<dbReference type="PANTHER" id="PTHR43191">
    <property type="entry name" value="RRNA METHYLTRANSFERASE 3"/>
    <property type="match status" value="1"/>
</dbReference>
<feature type="region of interest" description="Disordered" evidence="3">
    <location>
        <begin position="393"/>
        <end position="430"/>
    </location>
</feature>
<reference evidence="5" key="1">
    <citation type="journal article" date="2021" name="Proc. Natl. Acad. Sci. U.S.A.">
        <title>Three genomes in the algal genus Volvox reveal the fate of a haploid sex-determining region after a transition to homothallism.</title>
        <authorList>
            <person name="Yamamoto K."/>
            <person name="Hamaji T."/>
            <person name="Kawai-Toyooka H."/>
            <person name="Matsuzaki R."/>
            <person name="Takahashi F."/>
            <person name="Nishimura Y."/>
            <person name="Kawachi M."/>
            <person name="Noguchi H."/>
            <person name="Minakuchi Y."/>
            <person name="Umen J.G."/>
            <person name="Toyoda A."/>
            <person name="Nozaki H."/>
        </authorList>
    </citation>
    <scope>NUCLEOTIDE SEQUENCE</scope>
    <source>
        <strain evidence="5">NIES-3786</strain>
    </source>
</reference>
<evidence type="ECO:0000313" key="5">
    <source>
        <dbReference type="EMBL" id="GIL91570.1"/>
    </source>
</evidence>
<dbReference type="GO" id="GO:0008173">
    <property type="term" value="F:RNA methyltransferase activity"/>
    <property type="evidence" value="ECO:0007669"/>
    <property type="project" value="InterPro"/>
</dbReference>
<dbReference type="GO" id="GO:0003723">
    <property type="term" value="F:RNA binding"/>
    <property type="evidence" value="ECO:0007669"/>
    <property type="project" value="InterPro"/>
</dbReference>
<gene>
    <name evidence="5" type="ORF">Vretifemale_19166</name>
</gene>
<evidence type="ECO:0000256" key="3">
    <source>
        <dbReference type="SAM" id="MobiDB-lite"/>
    </source>
</evidence>
<dbReference type="Pfam" id="PF00588">
    <property type="entry name" value="SpoU_methylase"/>
    <property type="match status" value="2"/>
</dbReference>
<dbReference type="InterPro" id="IPR051259">
    <property type="entry name" value="rRNA_Methyltransferase"/>
</dbReference>
<keyword evidence="1" id="KW-0489">Methyltransferase</keyword>
<keyword evidence="6" id="KW-1185">Reference proteome</keyword>
<feature type="compositionally biased region" description="Low complexity" evidence="3">
    <location>
        <begin position="458"/>
        <end position="468"/>
    </location>
</feature>
<organism evidence="5 6">
    <name type="scientific">Volvox reticuliferus</name>
    <dbReference type="NCBI Taxonomy" id="1737510"/>
    <lineage>
        <taxon>Eukaryota</taxon>
        <taxon>Viridiplantae</taxon>
        <taxon>Chlorophyta</taxon>
        <taxon>core chlorophytes</taxon>
        <taxon>Chlorophyceae</taxon>
        <taxon>CS clade</taxon>
        <taxon>Chlamydomonadales</taxon>
        <taxon>Volvocaceae</taxon>
        <taxon>Volvox</taxon>
    </lineage>
</organism>
<dbReference type="EMBL" id="BNCP01000066">
    <property type="protein sequence ID" value="GIL91570.1"/>
    <property type="molecule type" value="Genomic_DNA"/>
</dbReference>